<accession>A0A415D6K4</accession>
<sequence>MALEMPTQRENRRFSRWRGARVPEPENTIFEMARSESSRAGKILTNIDRIKEIRDGRQYF</sequence>
<organism evidence="1 2">
    <name type="scientific">[Ruminococcus] lactaris</name>
    <dbReference type="NCBI Taxonomy" id="46228"/>
    <lineage>
        <taxon>Bacteria</taxon>
        <taxon>Bacillati</taxon>
        <taxon>Bacillota</taxon>
        <taxon>Clostridia</taxon>
        <taxon>Lachnospirales</taxon>
        <taxon>Lachnospiraceae</taxon>
        <taxon>Mediterraneibacter</taxon>
    </lineage>
</organism>
<evidence type="ECO:0000313" key="2">
    <source>
        <dbReference type="Proteomes" id="UP000285832"/>
    </source>
</evidence>
<dbReference type="EMBL" id="QRMI01000014">
    <property type="protein sequence ID" value="RHJ61856.1"/>
    <property type="molecule type" value="Genomic_DNA"/>
</dbReference>
<dbReference type="Proteomes" id="UP000285832">
    <property type="component" value="Unassembled WGS sequence"/>
</dbReference>
<proteinExistence type="predicted"/>
<evidence type="ECO:0000313" key="1">
    <source>
        <dbReference type="EMBL" id="RHJ61856.1"/>
    </source>
</evidence>
<gene>
    <name evidence="1" type="ORF">DW116_06910</name>
</gene>
<name>A0A415D6K4_9FIRM</name>
<comment type="caution">
    <text evidence="1">The sequence shown here is derived from an EMBL/GenBank/DDBJ whole genome shotgun (WGS) entry which is preliminary data.</text>
</comment>
<dbReference type="AlphaFoldDB" id="A0A415D6K4"/>
<reference evidence="1 2" key="1">
    <citation type="submission" date="2018-08" db="EMBL/GenBank/DDBJ databases">
        <title>A genome reference for cultivated species of the human gut microbiota.</title>
        <authorList>
            <person name="Zou Y."/>
            <person name="Xue W."/>
            <person name="Luo G."/>
        </authorList>
    </citation>
    <scope>NUCLEOTIDE SEQUENCE [LARGE SCALE GENOMIC DNA]</scope>
    <source>
        <strain evidence="1 2">AM09-9</strain>
    </source>
</reference>
<protein>
    <submittedName>
        <fullName evidence="1">Uncharacterized protein</fullName>
    </submittedName>
</protein>